<evidence type="ECO:0000256" key="2">
    <source>
        <dbReference type="ARBA" id="ARBA00022618"/>
    </source>
</evidence>
<feature type="compositionally biased region" description="Basic residues" evidence="6">
    <location>
        <begin position="48"/>
        <end position="80"/>
    </location>
</feature>
<dbReference type="InterPro" id="IPR050696">
    <property type="entry name" value="FtsA/MreB"/>
</dbReference>
<evidence type="ECO:0000256" key="5">
    <source>
        <dbReference type="HAMAP-Rule" id="MF_02033"/>
    </source>
</evidence>
<dbReference type="PANTHER" id="PTHR32432:SF4">
    <property type="entry name" value="CELL DIVISION PROTEIN FTSA"/>
    <property type="match status" value="1"/>
</dbReference>
<comment type="similarity">
    <text evidence="5">Belongs to the FtsA/MreB family.</text>
</comment>
<dbReference type="Pfam" id="PF02491">
    <property type="entry name" value="SHS2_FTSA"/>
    <property type="match status" value="1"/>
</dbReference>
<dbReference type="EMBL" id="HE663493">
    <property type="protein sequence ID" value="CCG09281.1"/>
    <property type="molecule type" value="Genomic_DNA"/>
</dbReference>
<dbReference type="KEGG" id="rpm:RSPPHO_02655"/>
<name>H6SNF0_PARPM</name>
<keyword evidence="9" id="KW-1185">Reference proteome</keyword>
<reference evidence="8 9" key="1">
    <citation type="submission" date="2012-02" db="EMBL/GenBank/DDBJ databases">
        <title>Shotgun genome sequence of Phaeospirillum photometricum DSM 122.</title>
        <authorList>
            <person name="Duquesne K."/>
            <person name="Sturgis J."/>
        </authorList>
    </citation>
    <scope>NUCLEOTIDE SEQUENCE [LARGE SCALE GENOMIC DNA]</scope>
    <source>
        <strain evidence="9">DSM122</strain>
    </source>
</reference>
<feature type="domain" description="SHS2" evidence="7">
    <location>
        <begin position="132"/>
        <end position="318"/>
    </location>
</feature>
<dbReference type="GO" id="GO:0009898">
    <property type="term" value="C:cytoplasmic side of plasma membrane"/>
    <property type="evidence" value="ECO:0007669"/>
    <property type="project" value="UniProtKB-UniRule"/>
</dbReference>
<dbReference type="PANTHER" id="PTHR32432">
    <property type="entry name" value="CELL DIVISION PROTEIN FTSA-RELATED"/>
    <property type="match status" value="1"/>
</dbReference>
<dbReference type="SMART" id="SM00842">
    <property type="entry name" value="FtsA"/>
    <property type="match status" value="1"/>
</dbReference>
<dbReference type="HAMAP" id="MF_02033">
    <property type="entry name" value="FtsA"/>
    <property type="match status" value="1"/>
</dbReference>
<dbReference type="InterPro" id="IPR003494">
    <property type="entry name" value="SHS2_FtsA"/>
</dbReference>
<dbReference type="GO" id="GO:0032153">
    <property type="term" value="C:cell division site"/>
    <property type="evidence" value="ECO:0007669"/>
    <property type="project" value="UniProtKB-UniRule"/>
</dbReference>
<dbReference type="SUPFAM" id="SSF53067">
    <property type="entry name" value="Actin-like ATPase domain"/>
    <property type="match status" value="2"/>
</dbReference>
<evidence type="ECO:0000313" key="9">
    <source>
        <dbReference type="Proteomes" id="UP000033220"/>
    </source>
</evidence>
<evidence type="ECO:0000313" key="8">
    <source>
        <dbReference type="EMBL" id="CCG09281.1"/>
    </source>
</evidence>
<dbReference type="InterPro" id="IPR020823">
    <property type="entry name" value="Cell_div_FtsA"/>
</dbReference>
<feature type="region of interest" description="Disordered" evidence="6">
    <location>
        <begin position="36"/>
        <end position="129"/>
    </location>
</feature>
<dbReference type="GO" id="GO:0043093">
    <property type="term" value="P:FtsZ-dependent cytokinesis"/>
    <property type="evidence" value="ECO:0007669"/>
    <property type="project" value="UniProtKB-UniRule"/>
</dbReference>
<dbReference type="Proteomes" id="UP000033220">
    <property type="component" value="Chromosome DSM 122"/>
</dbReference>
<feature type="compositionally biased region" description="Basic and acidic residues" evidence="6">
    <location>
        <begin position="95"/>
        <end position="106"/>
    </location>
</feature>
<keyword evidence="4 5" id="KW-0131">Cell cycle</keyword>
<comment type="subcellular location">
    <subcellularLocation>
        <location evidence="5">Cell membrane</location>
        <topology evidence="5">Peripheral membrane protein</topology>
        <orientation evidence="5">Cytoplasmic side</orientation>
    </subcellularLocation>
    <text evidence="5">Localizes to the Z ring in an FtsZ-dependent manner. Targeted to the membrane through a conserved C-terminal amphipathic helix.</text>
</comment>
<evidence type="ECO:0000256" key="6">
    <source>
        <dbReference type="SAM" id="MobiDB-lite"/>
    </source>
</evidence>
<evidence type="ECO:0000256" key="3">
    <source>
        <dbReference type="ARBA" id="ARBA00023136"/>
    </source>
</evidence>
<sequence>MTSTPLTCACPTGWSSAFATTRRSGLGLTSRRRRACPMPRQGRTNPMPRRRRASLMSRRRRANLRLWRRRAAPRSRRRRLLPLLSVPNPPVPEPGRGDKMPRDAMSRDPTPPRPRRKEHRAPPPRRQRDGLIAALDVGTTKIACLIAREEEDGHLRVLGIGHHRSRGMRGGQVANMDELELAVRAAVDAAEQMAGERIGAVVINISGGQPHSTRVEVEMSIAGHEVRASDVRRIQAFGREQHTAVDRELVHCIPISYAIDGADGVLDPRGMYGQTLGVSIHLVSAAMGPLRNLATVIERCHLDIEDRVVSPYASGLACLGEDEKTMGVTVIDMGGGITSIAVFNEGHVIHTATLPVGGQHVTNDIMQGLTTPLVAAERLKTVHGSCLASPSDNRELLRVPQVGEDDEANVHEVPRSMLIQIIRPRLEETFELARAHLDASGLRKIGGRLVVLTGGASQLQGVRDLAEAVLDRPVRQGRPQRIRGLADSVSGPAFSTCAGLLRYAVRHQVETPESDPALEETAVSGALGRFARWWKENF</sequence>
<feature type="compositionally biased region" description="Basic residues" evidence="6">
    <location>
        <begin position="113"/>
        <end position="125"/>
    </location>
</feature>
<dbReference type="AlphaFoldDB" id="H6SNF0"/>
<accession>H6SNF0</accession>
<gene>
    <name evidence="5" type="primary">ftsA</name>
    <name evidence="8" type="ORF">RSPPHO_02655</name>
</gene>
<keyword evidence="2 5" id="KW-0132">Cell division</keyword>
<organism evidence="8 9">
    <name type="scientific">Pararhodospirillum photometricum DSM 122</name>
    <dbReference type="NCBI Taxonomy" id="1150469"/>
    <lineage>
        <taxon>Bacteria</taxon>
        <taxon>Pseudomonadati</taxon>
        <taxon>Pseudomonadota</taxon>
        <taxon>Alphaproteobacteria</taxon>
        <taxon>Rhodospirillales</taxon>
        <taxon>Rhodospirillaceae</taxon>
        <taxon>Pararhodospirillum</taxon>
    </lineage>
</organism>
<dbReference type="STRING" id="1150469.RSPPHO_02655"/>
<dbReference type="eggNOG" id="COG0849">
    <property type="taxonomic scope" value="Bacteria"/>
</dbReference>
<dbReference type="Gene3D" id="3.30.420.40">
    <property type="match status" value="2"/>
</dbReference>
<dbReference type="CDD" id="cd24048">
    <property type="entry name" value="ASKHA_NBD_FtsA"/>
    <property type="match status" value="1"/>
</dbReference>
<keyword evidence="1 5" id="KW-1003">Cell membrane</keyword>
<dbReference type="PATRIC" id="fig|1150469.3.peg.3019"/>
<keyword evidence="3 5" id="KW-0472">Membrane</keyword>
<comment type="subunit">
    <text evidence="5">Self-interacts. Interacts with FtsZ.</text>
</comment>
<dbReference type="NCBIfam" id="TIGR01174">
    <property type="entry name" value="ftsA"/>
    <property type="match status" value="1"/>
</dbReference>
<evidence type="ECO:0000256" key="4">
    <source>
        <dbReference type="ARBA" id="ARBA00023306"/>
    </source>
</evidence>
<evidence type="ECO:0000256" key="1">
    <source>
        <dbReference type="ARBA" id="ARBA00022475"/>
    </source>
</evidence>
<protein>
    <recommendedName>
        <fullName evidence="5">Cell division protein FtsA</fullName>
    </recommendedName>
</protein>
<dbReference type="Pfam" id="PF14450">
    <property type="entry name" value="FtsA"/>
    <property type="match status" value="2"/>
</dbReference>
<comment type="function">
    <text evidence="5">Cell division protein that is involved in the assembly of the Z ring. May serve as a membrane anchor for the Z ring.</text>
</comment>
<dbReference type="HOGENOM" id="CLU_037850_3_0_5"/>
<evidence type="ECO:0000259" key="7">
    <source>
        <dbReference type="SMART" id="SM00842"/>
    </source>
</evidence>
<dbReference type="InterPro" id="IPR043129">
    <property type="entry name" value="ATPase_NBD"/>
</dbReference>
<proteinExistence type="inferred from homology"/>